<dbReference type="SMART" id="SM00244">
    <property type="entry name" value="PHB"/>
    <property type="match status" value="1"/>
</dbReference>
<keyword evidence="11" id="KW-1015">Disulfide bond</keyword>
<dbReference type="InterPro" id="IPR009003">
    <property type="entry name" value="Peptidase_S1_PA"/>
</dbReference>
<evidence type="ECO:0000256" key="5">
    <source>
        <dbReference type="ARBA" id="ARBA00022670"/>
    </source>
</evidence>
<dbReference type="PRINTS" id="PR00722">
    <property type="entry name" value="CHYMOTRYPSIN"/>
</dbReference>
<dbReference type="GO" id="GO:0031410">
    <property type="term" value="C:cytoplasmic vesicle"/>
    <property type="evidence" value="ECO:0007669"/>
    <property type="project" value="TreeGrafter"/>
</dbReference>
<evidence type="ECO:0000256" key="11">
    <source>
        <dbReference type="ARBA" id="ARBA00023157"/>
    </source>
</evidence>
<evidence type="ECO:0000259" key="15">
    <source>
        <dbReference type="PROSITE" id="PS50240"/>
    </source>
</evidence>
<evidence type="ECO:0000256" key="13">
    <source>
        <dbReference type="RuleBase" id="RU366054"/>
    </source>
</evidence>
<dbReference type="OrthoDB" id="6080404at2759"/>
<dbReference type="PANTHER" id="PTHR13806">
    <property type="entry name" value="FLOTILLIN-RELATED"/>
    <property type="match status" value="1"/>
</dbReference>
<name>A0A7R8WGF3_9CRUS</name>
<dbReference type="Pfam" id="PF01145">
    <property type="entry name" value="Band_7"/>
    <property type="match status" value="1"/>
</dbReference>
<evidence type="ECO:0000256" key="9">
    <source>
        <dbReference type="ARBA" id="ARBA00023136"/>
    </source>
</evidence>
<proteinExistence type="inferred from homology"/>
<evidence type="ECO:0000256" key="6">
    <source>
        <dbReference type="ARBA" id="ARBA00022729"/>
    </source>
</evidence>
<keyword evidence="9" id="KW-0472">Membrane</keyword>
<dbReference type="PANTHER" id="PTHR13806:SF46">
    <property type="entry name" value="FLOTILLIN-1-RELATED"/>
    <property type="match status" value="1"/>
</dbReference>
<keyword evidence="7 12" id="KW-0378">Hydrolase</keyword>
<comment type="subcellular location">
    <subcellularLocation>
        <location evidence="1">Membrane</location>
    </subcellularLocation>
    <subcellularLocation>
        <location evidence="2">Secreted</location>
    </subcellularLocation>
</comment>
<dbReference type="PROSITE" id="PS50240">
    <property type="entry name" value="TRYPSIN_DOM"/>
    <property type="match status" value="1"/>
</dbReference>
<dbReference type="Gene3D" id="2.40.10.10">
    <property type="entry name" value="Trypsin-like serine proteases"/>
    <property type="match status" value="1"/>
</dbReference>
<organism evidence="16">
    <name type="scientific">Cyprideis torosa</name>
    <dbReference type="NCBI Taxonomy" id="163714"/>
    <lineage>
        <taxon>Eukaryota</taxon>
        <taxon>Metazoa</taxon>
        <taxon>Ecdysozoa</taxon>
        <taxon>Arthropoda</taxon>
        <taxon>Crustacea</taxon>
        <taxon>Oligostraca</taxon>
        <taxon>Ostracoda</taxon>
        <taxon>Podocopa</taxon>
        <taxon>Podocopida</taxon>
        <taxon>Cytherocopina</taxon>
        <taxon>Cytheroidea</taxon>
        <taxon>Cytherideidae</taxon>
        <taxon>Cyprideis</taxon>
    </lineage>
</organism>
<dbReference type="InterPro" id="IPR001107">
    <property type="entry name" value="Band_7"/>
</dbReference>
<dbReference type="InterPro" id="IPR001314">
    <property type="entry name" value="Peptidase_S1A"/>
</dbReference>
<dbReference type="AlphaFoldDB" id="A0A7R8WGF3"/>
<accession>A0A7R8WGF3</accession>
<feature type="domain" description="Peptidase S1" evidence="15">
    <location>
        <begin position="684"/>
        <end position="914"/>
    </location>
</feature>
<dbReference type="GO" id="GO:0016600">
    <property type="term" value="C:flotillin complex"/>
    <property type="evidence" value="ECO:0007669"/>
    <property type="project" value="TreeGrafter"/>
</dbReference>
<dbReference type="Pfam" id="PF00089">
    <property type="entry name" value="Trypsin"/>
    <property type="match status" value="1"/>
</dbReference>
<dbReference type="GO" id="GO:0005576">
    <property type="term" value="C:extracellular region"/>
    <property type="evidence" value="ECO:0007669"/>
    <property type="project" value="UniProtKB-SubCell"/>
</dbReference>
<keyword evidence="5 12" id="KW-0645">Protease</keyword>
<dbReference type="InterPro" id="IPR033116">
    <property type="entry name" value="TRYPSIN_SER"/>
</dbReference>
<comment type="similarity">
    <text evidence="3 13">Belongs to the band 7/mec-2 family. Flotillin subfamily.</text>
</comment>
<evidence type="ECO:0000256" key="12">
    <source>
        <dbReference type="RuleBase" id="RU363034"/>
    </source>
</evidence>
<dbReference type="InterPro" id="IPR018114">
    <property type="entry name" value="TRYPSIN_HIS"/>
</dbReference>
<dbReference type="InterPro" id="IPR036013">
    <property type="entry name" value="Band_7/SPFH_dom_sf"/>
</dbReference>
<dbReference type="InterPro" id="IPR027705">
    <property type="entry name" value="Flotillin_fam"/>
</dbReference>
<dbReference type="PROSITE" id="PS00134">
    <property type="entry name" value="TRYPSIN_HIS"/>
    <property type="match status" value="1"/>
</dbReference>
<dbReference type="InterPro" id="IPR043504">
    <property type="entry name" value="Peptidase_S1_PA_chymotrypsin"/>
</dbReference>
<dbReference type="GO" id="GO:0070528">
    <property type="term" value="P:protein kinase C signaling"/>
    <property type="evidence" value="ECO:0007669"/>
    <property type="project" value="TreeGrafter"/>
</dbReference>
<evidence type="ECO:0000256" key="10">
    <source>
        <dbReference type="ARBA" id="ARBA00023145"/>
    </source>
</evidence>
<dbReference type="SMART" id="SM00020">
    <property type="entry name" value="Tryp_SPc"/>
    <property type="match status" value="1"/>
</dbReference>
<sequence length="917" mass="102527">MMHDDRGMMRSSLCLSSEAAEELRAQATPPMLYMMVASCDDSIVLKYRTQPRSEDLCGTLERVEGHLLIIDGIGVSNEMVVKGGFGAPERISFSFKRIRRRCQRGTRRKSQEIYKDRKKFSREVFEVASTDLVNMGITVVSYTLKDIRDDEGYLKALGMARTAEVKRDARIGEAEARKDAQIKAAMAEEQRMEARFSNDIEIAKAQRDFELKKAAYDMEVHTKKAEAELAYELQAAKTRQRIKEEDMQVKVVERTQQIQVQEQEITRRNNELDSTIKQPAAAEKFRLEKLAEANRNRVILEAEAEAERIRLKGEAEAFAIEAKAKAEAEQMAKKADAWREYKDAAIVDMMLETLPKVAAEIAAPLAQAKKVTMVTTGKGEVGAAKLTGEVLEIMTRMPQMIKQMTGVDMTKVKNSGHDEQFGEFGQQISIESLATAMVLGGFDPGSLDPRLLDPDDSSMGCFNPGGFDPGLFDPTLQGGGQLTRFISIFLNRTSSLNPQYDAASPQSKAKEAAKGIMILQYTQTQPRTLTVEKRGCQSEILPLTYQLEPSTVLSDFDFRVYMEIALRLNYRGAAESSAIVEKPFCRPTPHGPTMCSRRSSFKRLRFQQIRIRSAYYLQKPPYTHAIILRLRDQALLICCPDSQNNVTIAPHRTRADANEGNCKQEEAEQKRSCGGEPPSFQDRIFGGKPARRWPWITALFFHEDFICGGTLISAKHVLTAAHCVLADKTVYTVRLGEYDFNEENAHRKNYAVSRITKHPEYRQTSFSDDIAIVTLTTPTDCDCAIWRICLPRSGFSHFGSNATIIGWGATPKAITSNNLLQVEIPILTDSKCNATIQNSSHEQKYDDHKMLCAAALGKASCKGDSGGPLMIKVNNQWTIFGIVAGGIGEKCGTGLPGIFTRVDYYYDWIDNIILGEN</sequence>
<dbReference type="CDD" id="cd03399">
    <property type="entry name" value="SPFH_flotillin"/>
    <property type="match status" value="1"/>
</dbReference>
<reference evidence="16" key="1">
    <citation type="submission" date="2020-11" db="EMBL/GenBank/DDBJ databases">
        <authorList>
            <person name="Tran Van P."/>
        </authorList>
    </citation>
    <scope>NUCLEOTIDE SEQUENCE</scope>
</reference>
<dbReference type="GO" id="GO:0002020">
    <property type="term" value="F:protease binding"/>
    <property type="evidence" value="ECO:0007669"/>
    <property type="project" value="TreeGrafter"/>
</dbReference>
<dbReference type="SUPFAM" id="SSF50494">
    <property type="entry name" value="Trypsin-like serine proteases"/>
    <property type="match status" value="1"/>
</dbReference>
<dbReference type="Pfam" id="PF15975">
    <property type="entry name" value="Flot"/>
    <property type="match status" value="1"/>
</dbReference>
<keyword evidence="10" id="KW-0865">Zymogen</keyword>
<dbReference type="GO" id="GO:1901890">
    <property type="term" value="P:positive regulation of cell junction assembly"/>
    <property type="evidence" value="ECO:0007669"/>
    <property type="project" value="TreeGrafter"/>
</dbReference>
<dbReference type="GO" id="GO:0072659">
    <property type="term" value="P:protein localization to plasma membrane"/>
    <property type="evidence" value="ECO:0007669"/>
    <property type="project" value="TreeGrafter"/>
</dbReference>
<dbReference type="GO" id="GO:0002090">
    <property type="term" value="P:regulation of receptor internalization"/>
    <property type="evidence" value="ECO:0007669"/>
    <property type="project" value="TreeGrafter"/>
</dbReference>
<dbReference type="GO" id="GO:2000049">
    <property type="term" value="P:positive regulation of cell-cell adhesion mediated by cadherin"/>
    <property type="evidence" value="ECO:0007669"/>
    <property type="project" value="TreeGrafter"/>
</dbReference>
<dbReference type="EMBL" id="OB662743">
    <property type="protein sequence ID" value="CAD7230514.1"/>
    <property type="molecule type" value="Genomic_DNA"/>
</dbReference>
<evidence type="ECO:0000256" key="14">
    <source>
        <dbReference type="SAM" id="MobiDB-lite"/>
    </source>
</evidence>
<dbReference type="PROSITE" id="PS00135">
    <property type="entry name" value="TRYPSIN_SER"/>
    <property type="match status" value="1"/>
</dbReference>
<dbReference type="GO" id="GO:0006508">
    <property type="term" value="P:proteolysis"/>
    <property type="evidence" value="ECO:0007669"/>
    <property type="project" value="UniProtKB-KW"/>
</dbReference>
<evidence type="ECO:0000256" key="2">
    <source>
        <dbReference type="ARBA" id="ARBA00004613"/>
    </source>
</evidence>
<dbReference type="InterPro" id="IPR001254">
    <property type="entry name" value="Trypsin_dom"/>
</dbReference>
<protein>
    <recommendedName>
        <fullName evidence="15">Peptidase S1 domain-containing protein</fullName>
    </recommendedName>
</protein>
<feature type="region of interest" description="Disordered" evidence="14">
    <location>
        <begin position="656"/>
        <end position="678"/>
    </location>
</feature>
<gene>
    <name evidence="16" type="ORF">CTOB1V02_LOCUS8372</name>
</gene>
<evidence type="ECO:0000256" key="8">
    <source>
        <dbReference type="ARBA" id="ARBA00022825"/>
    </source>
</evidence>
<evidence type="ECO:0000313" key="16">
    <source>
        <dbReference type="EMBL" id="CAD7230514.1"/>
    </source>
</evidence>
<evidence type="ECO:0000256" key="4">
    <source>
        <dbReference type="ARBA" id="ARBA00022525"/>
    </source>
</evidence>
<dbReference type="SUPFAM" id="SSF117892">
    <property type="entry name" value="Band 7/SPFH domain"/>
    <property type="match status" value="1"/>
</dbReference>
<evidence type="ECO:0000256" key="7">
    <source>
        <dbReference type="ARBA" id="ARBA00022801"/>
    </source>
</evidence>
<dbReference type="FunFam" id="2.40.10.10:FF:000146">
    <property type="entry name" value="Serine protease 53"/>
    <property type="match status" value="1"/>
</dbReference>
<evidence type="ECO:0000256" key="1">
    <source>
        <dbReference type="ARBA" id="ARBA00004370"/>
    </source>
</evidence>
<dbReference type="InterPro" id="IPR031905">
    <property type="entry name" value="Flotillin_C"/>
</dbReference>
<feature type="compositionally biased region" description="Basic and acidic residues" evidence="14">
    <location>
        <begin position="656"/>
        <end position="673"/>
    </location>
</feature>
<evidence type="ECO:0000256" key="3">
    <source>
        <dbReference type="ARBA" id="ARBA00007161"/>
    </source>
</evidence>
<keyword evidence="4" id="KW-0964">Secreted</keyword>
<dbReference type="GO" id="GO:0004252">
    <property type="term" value="F:serine-type endopeptidase activity"/>
    <property type="evidence" value="ECO:0007669"/>
    <property type="project" value="InterPro"/>
</dbReference>
<dbReference type="GO" id="GO:0045807">
    <property type="term" value="P:positive regulation of endocytosis"/>
    <property type="evidence" value="ECO:0007669"/>
    <property type="project" value="TreeGrafter"/>
</dbReference>
<keyword evidence="6" id="KW-0732">Signal</keyword>
<dbReference type="CDD" id="cd00190">
    <property type="entry name" value="Tryp_SPc"/>
    <property type="match status" value="1"/>
</dbReference>
<dbReference type="Gene3D" id="3.30.479.30">
    <property type="entry name" value="Band 7 domain"/>
    <property type="match status" value="1"/>
</dbReference>
<keyword evidence="8 12" id="KW-0720">Serine protease</keyword>